<feature type="chain" id="PRO_5040470268" evidence="1">
    <location>
        <begin position="22"/>
        <end position="223"/>
    </location>
</feature>
<dbReference type="InterPro" id="IPR015915">
    <property type="entry name" value="Kelch-typ_b-propeller"/>
</dbReference>
<feature type="non-terminal residue" evidence="2">
    <location>
        <position position="223"/>
    </location>
</feature>
<keyword evidence="3" id="KW-1185">Reference proteome</keyword>
<evidence type="ECO:0000313" key="3">
    <source>
        <dbReference type="Proteomes" id="UP000789396"/>
    </source>
</evidence>
<feature type="signal peptide" evidence="1">
    <location>
        <begin position="1"/>
        <end position="21"/>
    </location>
</feature>
<proteinExistence type="predicted"/>
<evidence type="ECO:0000313" key="2">
    <source>
        <dbReference type="EMBL" id="CAG8792435.1"/>
    </source>
</evidence>
<dbReference type="PANTHER" id="PTHR23244">
    <property type="entry name" value="KELCH REPEAT DOMAIN"/>
    <property type="match status" value="1"/>
</dbReference>
<dbReference type="AlphaFoldDB" id="A0A9N9JQF5"/>
<accession>A0A9N9JQF5</accession>
<dbReference type="InterPro" id="IPR011043">
    <property type="entry name" value="Gal_Oxase/kelch_b-propeller"/>
</dbReference>
<comment type="caution">
    <text evidence="2">The sequence shown here is derived from an EMBL/GenBank/DDBJ whole genome shotgun (WGS) entry which is preliminary data.</text>
</comment>
<name>A0A9N9JQF5_9GLOM</name>
<keyword evidence="1" id="KW-0732">Signal</keyword>
<dbReference type="OrthoDB" id="432528at2759"/>
<reference evidence="2" key="1">
    <citation type="submission" date="2021-06" db="EMBL/GenBank/DDBJ databases">
        <authorList>
            <person name="Kallberg Y."/>
            <person name="Tangrot J."/>
            <person name="Rosling A."/>
        </authorList>
    </citation>
    <scope>NUCLEOTIDE SEQUENCE</scope>
    <source>
        <strain evidence="2">IN212</strain>
    </source>
</reference>
<gene>
    <name evidence="2" type="ORF">RFULGI_LOCUS16877</name>
</gene>
<dbReference type="Gene3D" id="2.120.10.80">
    <property type="entry name" value="Kelch-type beta propeller"/>
    <property type="match status" value="1"/>
</dbReference>
<protein>
    <submittedName>
        <fullName evidence="2">15854_t:CDS:1</fullName>
    </submittedName>
</protein>
<sequence>MYTSWFLILIYLALIPLCAESASYNPGGRTEFVSGLAFDKIYYYSGYDGGQMRYNDFFYIDLKQSFSSSSPPYQFIKDSLEFSDRIGAATVSHANKLYAFGGDTPLPRLCKIQSLSADPEVVYIPNTFSTPYLRKWHTSVIDHINEKIYVWGGVNGTGTVMNYSFLSSTKNDGNMYIFDIVQSVWTSNITPNQPNGRCLHTATFVPDGRIIMIGGATNSDVGN</sequence>
<dbReference type="SUPFAM" id="SSF50965">
    <property type="entry name" value="Galactose oxidase, central domain"/>
    <property type="match status" value="1"/>
</dbReference>
<organism evidence="2 3">
    <name type="scientific">Racocetra fulgida</name>
    <dbReference type="NCBI Taxonomy" id="60492"/>
    <lineage>
        <taxon>Eukaryota</taxon>
        <taxon>Fungi</taxon>
        <taxon>Fungi incertae sedis</taxon>
        <taxon>Mucoromycota</taxon>
        <taxon>Glomeromycotina</taxon>
        <taxon>Glomeromycetes</taxon>
        <taxon>Diversisporales</taxon>
        <taxon>Gigasporaceae</taxon>
        <taxon>Racocetra</taxon>
    </lineage>
</organism>
<dbReference type="EMBL" id="CAJVPZ010062690">
    <property type="protein sequence ID" value="CAG8792435.1"/>
    <property type="molecule type" value="Genomic_DNA"/>
</dbReference>
<evidence type="ECO:0000256" key="1">
    <source>
        <dbReference type="SAM" id="SignalP"/>
    </source>
</evidence>
<dbReference type="Proteomes" id="UP000789396">
    <property type="component" value="Unassembled WGS sequence"/>
</dbReference>